<reference evidence="1" key="1">
    <citation type="journal article" date="2014" name="Front. Microbiol.">
        <title>High frequency of phylogenetically diverse reductive dehalogenase-homologous genes in deep subseafloor sedimentary metagenomes.</title>
        <authorList>
            <person name="Kawai M."/>
            <person name="Futagami T."/>
            <person name="Toyoda A."/>
            <person name="Takaki Y."/>
            <person name="Nishi S."/>
            <person name="Hori S."/>
            <person name="Arai W."/>
            <person name="Tsubouchi T."/>
            <person name="Morono Y."/>
            <person name="Uchiyama I."/>
            <person name="Ito T."/>
            <person name="Fujiyama A."/>
            <person name="Inagaki F."/>
            <person name="Takami H."/>
        </authorList>
    </citation>
    <scope>NUCLEOTIDE SEQUENCE</scope>
    <source>
        <strain evidence="1">Expedition CK06-06</strain>
    </source>
</reference>
<name>X0YY84_9ZZZZ</name>
<dbReference type="EMBL" id="BARS01051099">
    <property type="protein sequence ID" value="GAG53218.1"/>
    <property type="molecule type" value="Genomic_DNA"/>
</dbReference>
<protein>
    <recommendedName>
        <fullName evidence="2">Glycosyltransferase 2-like domain-containing protein</fullName>
    </recommendedName>
</protein>
<dbReference type="InterPro" id="IPR029044">
    <property type="entry name" value="Nucleotide-diphossugar_trans"/>
</dbReference>
<evidence type="ECO:0000313" key="1">
    <source>
        <dbReference type="EMBL" id="GAG53218.1"/>
    </source>
</evidence>
<organism evidence="1">
    <name type="scientific">marine sediment metagenome</name>
    <dbReference type="NCBI Taxonomy" id="412755"/>
    <lineage>
        <taxon>unclassified sequences</taxon>
        <taxon>metagenomes</taxon>
        <taxon>ecological metagenomes</taxon>
    </lineage>
</organism>
<comment type="caution">
    <text evidence="1">The sequence shown here is derived from an EMBL/GenBank/DDBJ whole genome shotgun (WGS) entry which is preliminary data.</text>
</comment>
<evidence type="ECO:0008006" key="2">
    <source>
        <dbReference type="Google" id="ProtNLM"/>
    </source>
</evidence>
<gene>
    <name evidence="1" type="ORF">S01H1_76165</name>
</gene>
<proteinExistence type="predicted"/>
<dbReference type="AlphaFoldDB" id="X0YY84"/>
<feature type="non-terminal residue" evidence="1">
    <location>
        <position position="93"/>
    </location>
</feature>
<accession>X0YY84</accession>
<sequence>MEAAYMGENGVISILVTTYIPPGGEKRIATVEACLRSWRKHLMFSGDVHVHIADDGSAFDLEARWQSAVGDWGTFSYTRQERRGLGASLNTGI</sequence>
<dbReference type="SUPFAM" id="SSF53448">
    <property type="entry name" value="Nucleotide-diphospho-sugar transferases"/>
    <property type="match status" value="1"/>
</dbReference>